<evidence type="ECO:0000313" key="1">
    <source>
        <dbReference type="EMBL" id="RDD67030.1"/>
    </source>
</evidence>
<evidence type="ECO:0000313" key="2">
    <source>
        <dbReference type="Proteomes" id="UP000253977"/>
    </source>
</evidence>
<protein>
    <submittedName>
        <fullName evidence="1">Uncharacterized protein</fullName>
    </submittedName>
</protein>
<dbReference type="EMBL" id="QPMK01000003">
    <property type="protein sequence ID" value="RDD67030.1"/>
    <property type="molecule type" value="Genomic_DNA"/>
</dbReference>
<dbReference type="Proteomes" id="UP000253977">
    <property type="component" value="Unassembled WGS sequence"/>
</dbReference>
<sequence>MLGAALLLVSLGSAERLATCAALWHGYADYAEVSAYLDREAEARGMARAFARRADLPGAVADQREGMFLMVRAMIEDGDETSRDLFERQMQDCEALRAD</sequence>
<dbReference type="RefSeq" id="WP_114509779.1">
    <property type="nucleotide sequence ID" value="NZ_QPMK01000003.1"/>
</dbReference>
<keyword evidence="2" id="KW-1185">Reference proteome</keyword>
<dbReference type="OrthoDB" id="7856615at2"/>
<name>A0A369TPD1_9RHOB</name>
<comment type="caution">
    <text evidence="1">The sequence shown here is derived from an EMBL/GenBank/DDBJ whole genome shotgun (WGS) entry which is preliminary data.</text>
</comment>
<organism evidence="1 2">
    <name type="scientific">Thalassococcus profundi</name>
    <dbReference type="NCBI Taxonomy" id="2282382"/>
    <lineage>
        <taxon>Bacteria</taxon>
        <taxon>Pseudomonadati</taxon>
        <taxon>Pseudomonadota</taxon>
        <taxon>Alphaproteobacteria</taxon>
        <taxon>Rhodobacterales</taxon>
        <taxon>Roseobacteraceae</taxon>
        <taxon>Thalassococcus</taxon>
    </lineage>
</organism>
<reference evidence="1 2" key="1">
    <citation type="submission" date="2018-07" db="EMBL/GenBank/DDBJ databases">
        <title>Thalassococcus profundi sp. nov., a marine bacterium isolated from deep seawater of Okinawa Trough.</title>
        <authorList>
            <person name="Yu M."/>
        </authorList>
    </citation>
    <scope>NUCLEOTIDE SEQUENCE [LARGE SCALE GENOMIC DNA]</scope>
    <source>
        <strain evidence="1 2">WRAS1</strain>
    </source>
</reference>
<dbReference type="AlphaFoldDB" id="A0A369TPD1"/>
<gene>
    <name evidence="1" type="ORF">DU478_04600</name>
</gene>
<accession>A0A369TPD1</accession>
<proteinExistence type="predicted"/>